<proteinExistence type="predicted"/>
<accession>A0AAD2HX51</accession>
<dbReference type="AlphaFoldDB" id="A0AAD2HX51"/>
<name>A0AAD2HX51_9AGAR</name>
<evidence type="ECO:0000313" key="2">
    <source>
        <dbReference type="Proteomes" id="UP001295794"/>
    </source>
</evidence>
<organism evidence="1 2">
    <name type="scientific">Mycena citricolor</name>
    <dbReference type="NCBI Taxonomy" id="2018698"/>
    <lineage>
        <taxon>Eukaryota</taxon>
        <taxon>Fungi</taxon>
        <taxon>Dikarya</taxon>
        <taxon>Basidiomycota</taxon>
        <taxon>Agaricomycotina</taxon>
        <taxon>Agaricomycetes</taxon>
        <taxon>Agaricomycetidae</taxon>
        <taxon>Agaricales</taxon>
        <taxon>Marasmiineae</taxon>
        <taxon>Mycenaceae</taxon>
        <taxon>Mycena</taxon>
    </lineage>
</organism>
<protein>
    <submittedName>
        <fullName evidence="1">Uncharacterized protein</fullName>
    </submittedName>
</protein>
<dbReference type="Proteomes" id="UP001295794">
    <property type="component" value="Unassembled WGS sequence"/>
</dbReference>
<evidence type="ECO:0000313" key="1">
    <source>
        <dbReference type="EMBL" id="CAK5282815.1"/>
    </source>
</evidence>
<sequence>MRAGSISQVCHQQLKAEIILFQVRFQVGRPLEEWPMFSPPKPPVCRSAGTTISPSRTAILGLASRRLRNYLLKCGSQCHLGPSSCRRSEVYRGYFCWPDAVHSE</sequence>
<comment type="caution">
    <text evidence="1">The sequence shown here is derived from an EMBL/GenBank/DDBJ whole genome shotgun (WGS) entry which is preliminary data.</text>
</comment>
<gene>
    <name evidence="1" type="ORF">MYCIT1_LOCUS34882</name>
</gene>
<keyword evidence="2" id="KW-1185">Reference proteome</keyword>
<dbReference type="EMBL" id="CAVNYO010000463">
    <property type="protein sequence ID" value="CAK5282815.1"/>
    <property type="molecule type" value="Genomic_DNA"/>
</dbReference>
<reference evidence="1" key="1">
    <citation type="submission" date="2023-11" db="EMBL/GenBank/DDBJ databases">
        <authorList>
            <person name="De Vega J J."/>
            <person name="De Vega J J."/>
        </authorList>
    </citation>
    <scope>NUCLEOTIDE SEQUENCE</scope>
</reference>